<feature type="domain" description="Peptidase family M23 N-terminal" evidence="3">
    <location>
        <begin position="28"/>
        <end position="93"/>
    </location>
</feature>
<dbReference type="GO" id="GO:0004222">
    <property type="term" value="F:metalloendopeptidase activity"/>
    <property type="evidence" value="ECO:0007669"/>
    <property type="project" value="TreeGrafter"/>
</dbReference>
<dbReference type="CDD" id="cd12797">
    <property type="entry name" value="M23_peptidase"/>
    <property type="match status" value="1"/>
</dbReference>
<dbReference type="InterPro" id="IPR040487">
    <property type="entry name" value="Peptidase_M23_N"/>
</dbReference>
<dbReference type="PANTHER" id="PTHR21666:SF285">
    <property type="entry name" value="M23 FAMILY METALLOPEPTIDASE"/>
    <property type="match status" value="1"/>
</dbReference>
<dbReference type="FunFam" id="2.70.70.10:FF:000019">
    <property type="entry name" value="M23 family peptidase"/>
    <property type="match status" value="1"/>
</dbReference>
<dbReference type="Pfam" id="PF01551">
    <property type="entry name" value="Peptidase_M23"/>
    <property type="match status" value="1"/>
</dbReference>
<dbReference type="InterPro" id="IPR011055">
    <property type="entry name" value="Dup_hybrid_motif"/>
</dbReference>
<dbReference type="PANTHER" id="PTHR21666">
    <property type="entry name" value="PEPTIDASE-RELATED"/>
    <property type="match status" value="1"/>
</dbReference>
<keyword evidence="5" id="KW-1185">Reference proteome</keyword>
<comment type="caution">
    <text evidence="4">The sequence shown here is derived from an EMBL/GenBank/DDBJ whole genome shotgun (WGS) entry which is preliminary data.</text>
</comment>
<dbReference type="Proteomes" id="UP000004263">
    <property type="component" value="Unassembled WGS sequence"/>
</dbReference>
<dbReference type="Pfam" id="PF18421">
    <property type="entry name" value="Peptidase_M23_N"/>
    <property type="match status" value="1"/>
</dbReference>
<feature type="signal peptide" evidence="1">
    <location>
        <begin position="1"/>
        <end position="23"/>
    </location>
</feature>
<dbReference type="Gene3D" id="2.60.40.1590">
    <property type="entry name" value="Peptidoglycan hydrolase domains"/>
    <property type="match status" value="1"/>
</dbReference>
<dbReference type="EMBL" id="AAQH01000014">
    <property type="protein sequence ID" value="EAT11672.1"/>
    <property type="molecule type" value="Genomic_DNA"/>
</dbReference>
<accession>Q1N0J2</accession>
<dbReference type="HOGENOM" id="CLU_029425_5_4_6"/>
<name>Q1N0J2_9GAMM</name>
<feature type="chain" id="PRO_5004194833" evidence="1">
    <location>
        <begin position="24"/>
        <end position="275"/>
    </location>
</feature>
<evidence type="ECO:0000256" key="1">
    <source>
        <dbReference type="SAM" id="SignalP"/>
    </source>
</evidence>
<dbReference type="STRING" id="207949.RED65_05977"/>
<reference evidence="4 5" key="1">
    <citation type="submission" date="2006-03" db="EMBL/GenBank/DDBJ databases">
        <authorList>
            <person name="Pinhassi J."/>
            <person name="Pedros-Alio C."/>
            <person name="Ferriera S."/>
            <person name="Johnson J."/>
            <person name="Kravitz S."/>
            <person name="Halpern A."/>
            <person name="Remington K."/>
            <person name="Beeson K."/>
            <person name="Tran B."/>
            <person name="Rogers Y.-H."/>
            <person name="Friedman R."/>
            <person name="Venter J.C."/>
        </authorList>
    </citation>
    <scope>NUCLEOTIDE SEQUENCE [LARGE SCALE GENOMIC DNA]</scope>
    <source>
        <strain evidence="4 5">RED65</strain>
    </source>
</reference>
<evidence type="ECO:0000259" key="3">
    <source>
        <dbReference type="Pfam" id="PF18421"/>
    </source>
</evidence>
<evidence type="ECO:0000259" key="2">
    <source>
        <dbReference type="Pfam" id="PF01551"/>
    </source>
</evidence>
<dbReference type="InterPro" id="IPR050570">
    <property type="entry name" value="Cell_wall_metabolism_enzyme"/>
</dbReference>
<organism evidence="4 5">
    <name type="scientific">Bermanella marisrubri</name>
    <dbReference type="NCBI Taxonomy" id="207949"/>
    <lineage>
        <taxon>Bacteria</taxon>
        <taxon>Pseudomonadati</taxon>
        <taxon>Pseudomonadota</taxon>
        <taxon>Gammaproteobacteria</taxon>
        <taxon>Oceanospirillales</taxon>
        <taxon>Oceanospirillaceae</taxon>
        <taxon>Bermanella</taxon>
    </lineage>
</organism>
<dbReference type="InterPro" id="IPR016047">
    <property type="entry name" value="M23ase_b-sheet_dom"/>
</dbReference>
<evidence type="ECO:0000313" key="5">
    <source>
        <dbReference type="Proteomes" id="UP000004263"/>
    </source>
</evidence>
<keyword evidence="1" id="KW-0732">Signal</keyword>
<dbReference type="Gene3D" id="2.70.70.10">
    <property type="entry name" value="Glucose Permease (Domain IIA)"/>
    <property type="match status" value="1"/>
</dbReference>
<dbReference type="SUPFAM" id="SSF51261">
    <property type="entry name" value="Duplicated hybrid motif"/>
    <property type="match status" value="1"/>
</dbReference>
<gene>
    <name evidence="4" type="ORF">RED65_05977</name>
</gene>
<proteinExistence type="predicted"/>
<dbReference type="AlphaFoldDB" id="Q1N0J2"/>
<feature type="domain" description="M23ase beta-sheet core" evidence="2">
    <location>
        <begin position="167"/>
        <end position="261"/>
    </location>
</feature>
<evidence type="ECO:0000313" key="4">
    <source>
        <dbReference type="EMBL" id="EAT11672.1"/>
    </source>
</evidence>
<sequence>MMQIKNGLLCLCLCFLAITPLHAIETLAVPGGIVTFDVESSEYPEVAFQDKPVAVIPNGQNWRAVLGLPLSIKPGEHSITINGKSRTFDVQDKQYKEQHITLKTRKHIDLSQEDLARHRKEKAKAMAAYAHFERQRMPDFAFLKPVDGPYSSPFGLRRFFNGEPRRPHSGLDIAAPTGTDIKAPADGKVVLTGNFFFNGNVVYVDHGQGLISMFCHLDEILVEQGSILEKGEILGKVGATGRVTGPHLHWSVSLNNSRIDPMLLLPESAQVSAQD</sequence>
<protein>
    <submittedName>
        <fullName evidence="4">Peptidase, M23/M37 family protein</fullName>
    </submittedName>
</protein>